<evidence type="ECO:0000256" key="1">
    <source>
        <dbReference type="SAM" id="MobiDB-lite"/>
    </source>
</evidence>
<protein>
    <submittedName>
        <fullName evidence="2">Uncharacterized protein</fullName>
    </submittedName>
</protein>
<keyword evidence="3" id="KW-1185">Reference proteome</keyword>
<dbReference type="Proteomes" id="UP001218218">
    <property type="component" value="Unassembled WGS sequence"/>
</dbReference>
<feature type="compositionally biased region" description="Basic and acidic residues" evidence="1">
    <location>
        <begin position="124"/>
        <end position="139"/>
    </location>
</feature>
<feature type="region of interest" description="Disordered" evidence="1">
    <location>
        <begin position="17"/>
        <end position="36"/>
    </location>
</feature>
<proteinExistence type="predicted"/>
<evidence type="ECO:0000313" key="2">
    <source>
        <dbReference type="EMBL" id="KAJ7350915.1"/>
    </source>
</evidence>
<reference evidence="2" key="1">
    <citation type="submission" date="2023-03" db="EMBL/GenBank/DDBJ databases">
        <title>Massive genome expansion in bonnet fungi (Mycena s.s.) driven by repeated elements and novel gene families across ecological guilds.</title>
        <authorList>
            <consortium name="Lawrence Berkeley National Laboratory"/>
            <person name="Harder C.B."/>
            <person name="Miyauchi S."/>
            <person name="Viragh M."/>
            <person name="Kuo A."/>
            <person name="Thoen E."/>
            <person name="Andreopoulos B."/>
            <person name="Lu D."/>
            <person name="Skrede I."/>
            <person name="Drula E."/>
            <person name="Henrissat B."/>
            <person name="Morin E."/>
            <person name="Kohler A."/>
            <person name="Barry K."/>
            <person name="LaButti K."/>
            <person name="Morin E."/>
            <person name="Salamov A."/>
            <person name="Lipzen A."/>
            <person name="Mereny Z."/>
            <person name="Hegedus B."/>
            <person name="Baldrian P."/>
            <person name="Stursova M."/>
            <person name="Weitz H."/>
            <person name="Taylor A."/>
            <person name="Grigoriev I.V."/>
            <person name="Nagy L.G."/>
            <person name="Martin F."/>
            <person name="Kauserud H."/>
        </authorList>
    </citation>
    <scope>NUCLEOTIDE SEQUENCE</scope>
    <source>
        <strain evidence="2">CBHHK002</strain>
    </source>
</reference>
<comment type="caution">
    <text evidence="2">The sequence shown here is derived from an EMBL/GenBank/DDBJ whole genome shotgun (WGS) entry which is preliminary data.</text>
</comment>
<feature type="region of interest" description="Disordered" evidence="1">
    <location>
        <begin position="171"/>
        <end position="210"/>
    </location>
</feature>
<organism evidence="2 3">
    <name type="scientific">Mycena albidolilacea</name>
    <dbReference type="NCBI Taxonomy" id="1033008"/>
    <lineage>
        <taxon>Eukaryota</taxon>
        <taxon>Fungi</taxon>
        <taxon>Dikarya</taxon>
        <taxon>Basidiomycota</taxon>
        <taxon>Agaricomycotina</taxon>
        <taxon>Agaricomycetes</taxon>
        <taxon>Agaricomycetidae</taxon>
        <taxon>Agaricales</taxon>
        <taxon>Marasmiineae</taxon>
        <taxon>Mycenaceae</taxon>
        <taxon>Mycena</taxon>
    </lineage>
</organism>
<sequence>MTGWELVEVFHTRSDGVVGGEDKKKLESEEDASQGLVEKKTRVIPTVKSPRCQHQTDHSSWRRIKCAWPSEPQLSTSEISGNCVRKERVHRLQAGMSIGGDAAQRHTIECMKVYPSYPTPSAAVEERPRHHAGENRGCETGRNSIGSARSGFINMPAPTQKSLARMTWPERKVLEPPGRFQGGGLDRRVTSRYNGDVQSGNRLHTHKQPL</sequence>
<feature type="compositionally biased region" description="Basic and acidic residues" evidence="1">
    <location>
        <begin position="17"/>
        <end position="27"/>
    </location>
</feature>
<name>A0AAD7A741_9AGAR</name>
<feature type="compositionally biased region" description="Polar residues" evidence="1">
    <location>
        <begin position="191"/>
        <end position="202"/>
    </location>
</feature>
<dbReference type="AlphaFoldDB" id="A0AAD7A741"/>
<accession>A0AAD7A741</accession>
<feature type="region of interest" description="Disordered" evidence="1">
    <location>
        <begin position="121"/>
        <end position="155"/>
    </location>
</feature>
<dbReference type="EMBL" id="JARIHO010000014">
    <property type="protein sequence ID" value="KAJ7350915.1"/>
    <property type="molecule type" value="Genomic_DNA"/>
</dbReference>
<gene>
    <name evidence="2" type="ORF">DFH08DRAFT_806889</name>
</gene>
<evidence type="ECO:0000313" key="3">
    <source>
        <dbReference type="Proteomes" id="UP001218218"/>
    </source>
</evidence>